<name>A0A7S8EDG9_9CHLR</name>
<dbReference type="CDD" id="cd16033">
    <property type="entry name" value="sulfatase_like"/>
    <property type="match status" value="1"/>
</dbReference>
<keyword evidence="1" id="KW-0479">Metal-binding</keyword>
<evidence type="ECO:0000256" key="2">
    <source>
        <dbReference type="ARBA" id="ARBA00022801"/>
    </source>
</evidence>
<dbReference type="PANTHER" id="PTHR45953:SF1">
    <property type="entry name" value="IDURONATE 2-SULFATASE"/>
    <property type="match status" value="1"/>
</dbReference>
<dbReference type="RefSeq" id="WP_195173030.1">
    <property type="nucleotide sequence ID" value="NZ_CP062983.1"/>
</dbReference>
<dbReference type="Proteomes" id="UP000594468">
    <property type="component" value="Chromosome"/>
</dbReference>
<reference evidence="4 5" key="1">
    <citation type="submission" date="2020-02" db="EMBL/GenBank/DDBJ databases">
        <authorList>
            <person name="Zheng R.K."/>
            <person name="Sun C.M."/>
        </authorList>
    </citation>
    <scope>NUCLEOTIDE SEQUENCE [LARGE SCALE GENOMIC DNA]</scope>
    <source>
        <strain evidence="5">rifampicinis</strain>
    </source>
</reference>
<keyword evidence="4" id="KW-0808">Transferase</keyword>
<dbReference type="InterPro" id="IPR017850">
    <property type="entry name" value="Alkaline_phosphatase_core_sf"/>
</dbReference>
<dbReference type="AlphaFoldDB" id="A0A7S8EDG9"/>
<gene>
    <name evidence="4" type="ORF">G4Y79_11530</name>
</gene>
<evidence type="ECO:0000259" key="3">
    <source>
        <dbReference type="Pfam" id="PF00884"/>
    </source>
</evidence>
<dbReference type="EMBL" id="CP062983">
    <property type="protein sequence ID" value="QPC84967.1"/>
    <property type="molecule type" value="Genomic_DNA"/>
</dbReference>
<keyword evidence="5" id="KW-1185">Reference proteome</keyword>
<keyword evidence="2 4" id="KW-0378">Hydrolase</keyword>
<dbReference type="GO" id="GO:0008484">
    <property type="term" value="F:sulfuric ester hydrolase activity"/>
    <property type="evidence" value="ECO:0007669"/>
    <property type="project" value="TreeGrafter"/>
</dbReference>
<dbReference type="SUPFAM" id="SSF53649">
    <property type="entry name" value="Alkaline phosphatase-like"/>
    <property type="match status" value="1"/>
</dbReference>
<dbReference type="Pfam" id="PF00884">
    <property type="entry name" value="Sulfatase"/>
    <property type="match status" value="1"/>
</dbReference>
<dbReference type="InterPro" id="IPR000917">
    <property type="entry name" value="Sulfatase_N"/>
</dbReference>
<dbReference type="GO" id="GO:0016740">
    <property type="term" value="F:transferase activity"/>
    <property type="evidence" value="ECO:0007669"/>
    <property type="project" value="UniProtKB-KW"/>
</dbReference>
<protein>
    <submittedName>
        <fullName evidence="4">Sulfatase-like hydrolase/transferase</fullName>
    </submittedName>
</protein>
<evidence type="ECO:0000313" key="4">
    <source>
        <dbReference type="EMBL" id="QPC84967.1"/>
    </source>
</evidence>
<evidence type="ECO:0000256" key="1">
    <source>
        <dbReference type="ARBA" id="ARBA00022723"/>
    </source>
</evidence>
<dbReference type="GO" id="GO:0005737">
    <property type="term" value="C:cytoplasm"/>
    <property type="evidence" value="ECO:0007669"/>
    <property type="project" value="TreeGrafter"/>
</dbReference>
<feature type="domain" description="Sulfatase N-terminal" evidence="3">
    <location>
        <begin position="3"/>
        <end position="364"/>
    </location>
</feature>
<organism evidence="4 5">
    <name type="scientific">Phototrophicus methaneseepsis</name>
    <dbReference type="NCBI Taxonomy" id="2710758"/>
    <lineage>
        <taxon>Bacteria</taxon>
        <taxon>Bacillati</taxon>
        <taxon>Chloroflexota</taxon>
        <taxon>Candidatus Thermofontia</taxon>
        <taxon>Phototrophicales</taxon>
        <taxon>Phototrophicaceae</taxon>
        <taxon>Phototrophicus</taxon>
    </lineage>
</organism>
<dbReference type="Gene3D" id="3.40.720.10">
    <property type="entry name" value="Alkaline Phosphatase, subunit A"/>
    <property type="match status" value="1"/>
</dbReference>
<dbReference type="GO" id="GO:0046872">
    <property type="term" value="F:metal ion binding"/>
    <property type="evidence" value="ECO:0007669"/>
    <property type="project" value="UniProtKB-KW"/>
</dbReference>
<accession>A0A7S8EDG9</accession>
<evidence type="ECO:0000313" key="5">
    <source>
        <dbReference type="Proteomes" id="UP000594468"/>
    </source>
</evidence>
<proteinExistence type="predicted"/>
<dbReference type="PANTHER" id="PTHR45953">
    <property type="entry name" value="IDURONATE 2-SULFATASE"/>
    <property type="match status" value="1"/>
</dbReference>
<sequence length="485" mass="54716">MQPNILIFMTDQERGDVVLPESPCITPNAARLAQEGVTFREAYCPTAHCCPSRATFMTGLYPSKHGIFNNVSTPTAINTGLAEGVITFSEVLRDGGYHLAFSGKWHVTNEENPSDRGWEELVVTAGAGSYMHRSTADWQALKQADEDHQRKHGEVIRPGWGNYQLFDSYESTGEKGYEDHSDYPAIAAACEALPRLASSDQPWVLYVGPLGPHDPFIVPKQFVDMYDLDDIELPASYHDTLKDKPAIYQRMRQQYWNQLTETEVRDALRHYYAYCTMEDAMFGEVLDALEASGQADNTLVIFMSDHGEYCGAHGLYMKGVPAFKEAYNVPVIMRGPQLIQNPGRDVDHFISLADFAPTFIELAGQPIPDATTGHSLVPFLQDDAPSDWRDAHYTQFNGVELYYTQRAVTTKEYKYVYNGFDFDELYDLKNDPLEMNNLATDTAYDEIKHELVQKMWRFAAEEKDDRLFNPYGTVALAPWGPGDAL</sequence>
<dbReference type="KEGG" id="pmet:G4Y79_11530"/>